<evidence type="ECO:0000256" key="1">
    <source>
        <dbReference type="SAM" id="MobiDB-lite"/>
    </source>
</evidence>
<evidence type="ECO:0000313" key="3">
    <source>
        <dbReference type="Proteomes" id="UP000799424"/>
    </source>
</evidence>
<sequence>MSSSTSDTAAGFTEGPKRPYYAPPTQKRGFRVGDRVYLLKSDGTREGPYLVASTPGTRTYTLCREDGETAYNGVIVGADALEAD</sequence>
<evidence type="ECO:0000313" key="2">
    <source>
        <dbReference type="EMBL" id="KAF2823978.1"/>
    </source>
</evidence>
<dbReference type="Proteomes" id="UP000799424">
    <property type="component" value="Unassembled WGS sequence"/>
</dbReference>
<accession>A0A6A6ZT75</accession>
<reference evidence="2" key="1">
    <citation type="journal article" date="2020" name="Stud. Mycol.">
        <title>101 Dothideomycetes genomes: a test case for predicting lifestyles and emergence of pathogens.</title>
        <authorList>
            <person name="Haridas S."/>
            <person name="Albert R."/>
            <person name="Binder M."/>
            <person name="Bloem J."/>
            <person name="Labutti K."/>
            <person name="Salamov A."/>
            <person name="Andreopoulos B."/>
            <person name="Baker S."/>
            <person name="Barry K."/>
            <person name="Bills G."/>
            <person name="Bluhm B."/>
            <person name="Cannon C."/>
            <person name="Castanera R."/>
            <person name="Culley D."/>
            <person name="Daum C."/>
            <person name="Ezra D."/>
            <person name="Gonzalez J."/>
            <person name="Henrissat B."/>
            <person name="Kuo A."/>
            <person name="Liang C."/>
            <person name="Lipzen A."/>
            <person name="Lutzoni F."/>
            <person name="Magnuson J."/>
            <person name="Mondo S."/>
            <person name="Nolan M."/>
            <person name="Ohm R."/>
            <person name="Pangilinan J."/>
            <person name="Park H.-J."/>
            <person name="Ramirez L."/>
            <person name="Alfaro M."/>
            <person name="Sun H."/>
            <person name="Tritt A."/>
            <person name="Yoshinaga Y."/>
            <person name="Zwiers L.-H."/>
            <person name="Turgeon B."/>
            <person name="Goodwin S."/>
            <person name="Spatafora J."/>
            <person name="Crous P."/>
            <person name="Grigoriev I."/>
        </authorList>
    </citation>
    <scope>NUCLEOTIDE SEQUENCE</scope>
    <source>
        <strain evidence="2">CBS 113818</strain>
    </source>
</reference>
<keyword evidence="3" id="KW-1185">Reference proteome</keyword>
<dbReference type="AlphaFoldDB" id="A0A6A6ZT75"/>
<gene>
    <name evidence="2" type="ORF">CC86DRAFT_328046</name>
</gene>
<dbReference type="EMBL" id="MU006231">
    <property type="protein sequence ID" value="KAF2823978.1"/>
    <property type="molecule type" value="Genomic_DNA"/>
</dbReference>
<dbReference type="OrthoDB" id="4725400at2759"/>
<organism evidence="2 3">
    <name type="scientific">Ophiobolus disseminans</name>
    <dbReference type="NCBI Taxonomy" id="1469910"/>
    <lineage>
        <taxon>Eukaryota</taxon>
        <taxon>Fungi</taxon>
        <taxon>Dikarya</taxon>
        <taxon>Ascomycota</taxon>
        <taxon>Pezizomycotina</taxon>
        <taxon>Dothideomycetes</taxon>
        <taxon>Pleosporomycetidae</taxon>
        <taxon>Pleosporales</taxon>
        <taxon>Pleosporineae</taxon>
        <taxon>Phaeosphaeriaceae</taxon>
        <taxon>Ophiobolus</taxon>
    </lineage>
</organism>
<proteinExistence type="predicted"/>
<name>A0A6A6ZT75_9PLEO</name>
<feature type="region of interest" description="Disordered" evidence="1">
    <location>
        <begin position="1"/>
        <end position="27"/>
    </location>
</feature>
<evidence type="ECO:0008006" key="4">
    <source>
        <dbReference type="Google" id="ProtNLM"/>
    </source>
</evidence>
<protein>
    <recommendedName>
        <fullName evidence="4">Hypervirulence associated protein TUDOR domain-containing protein</fullName>
    </recommendedName>
</protein>